<dbReference type="GO" id="GO:0000122">
    <property type="term" value="P:negative regulation of transcription by RNA polymerase II"/>
    <property type="evidence" value="ECO:0007669"/>
    <property type="project" value="EnsemblFungi"/>
</dbReference>
<dbReference type="AlphaFoldDB" id="G8BTB6"/>
<keyword evidence="5" id="KW-1185">Reference proteome</keyword>
<sequence length="198" mass="23033">MSAFDELPKVYYFPPLYTRQVNSLIRRQQIDTWIDLILQYAKSMNCWMMTSEGNLIQTKIDELTGSDSNAIEKKSLFVNETIQRSIPHTFVEEIWTHMVENGKAIRTEHDIESNSVYYIMWKGVDLWSSVILQWFETAVKLNQVVTLYELSQGDETIGWDFHGMPEPLLAKCIKSLCDRQRATIMKDEYGKPVGVKVI</sequence>
<dbReference type="Gene3D" id="1.10.10.10">
    <property type="entry name" value="Winged helix-like DNA-binding domain superfamily/Winged helix DNA-binding domain"/>
    <property type="match status" value="1"/>
</dbReference>
<reference evidence="4 5" key="1">
    <citation type="journal article" date="2011" name="Proc. Natl. Acad. Sci. U.S.A.">
        <title>Evolutionary erosion of yeast sex chromosomes by mating-type switching accidents.</title>
        <authorList>
            <person name="Gordon J.L."/>
            <person name="Armisen D."/>
            <person name="Proux-Wera E."/>
            <person name="Oheigeartaigh S.S."/>
            <person name="Byrne K.P."/>
            <person name="Wolfe K.H."/>
        </authorList>
    </citation>
    <scope>NUCLEOTIDE SEQUENCE [LARGE SCALE GENOMIC DNA]</scope>
    <source>
        <strain evidence="5">ATCC 24235 / CBS 4417 / NBRC 1672 / NRRL Y-8282 / UCD 70-5</strain>
    </source>
</reference>
<dbReference type="Gene3D" id="1.10.10.570">
    <property type="entry name" value="Winged helix' DNA-binding domain. Chain C. Domain 1"/>
    <property type="match status" value="1"/>
</dbReference>
<dbReference type="InterPro" id="IPR014041">
    <property type="entry name" value="ESCRT-II_cplx_Vps25-sub_N"/>
</dbReference>
<proteinExistence type="inferred from homology"/>
<gene>
    <name evidence="4" type="primary">TPHA0E00480</name>
    <name evidence="4" type="ordered locus">TPHA_0E00480</name>
</gene>
<dbReference type="GeneID" id="11531398"/>
<dbReference type="GO" id="GO:0000814">
    <property type="term" value="C:ESCRT II complex"/>
    <property type="evidence" value="ECO:0007669"/>
    <property type="project" value="EnsemblFungi"/>
</dbReference>
<keyword evidence="3" id="KW-0653">Protein transport</keyword>
<dbReference type="HOGENOM" id="CLU_087657_1_1_1"/>
<dbReference type="GO" id="GO:0042803">
    <property type="term" value="F:protein homodimerization activity"/>
    <property type="evidence" value="ECO:0007669"/>
    <property type="project" value="TreeGrafter"/>
</dbReference>
<evidence type="ECO:0008006" key="6">
    <source>
        <dbReference type="Google" id="ProtNLM"/>
    </source>
</evidence>
<evidence type="ECO:0000256" key="2">
    <source>
        <dbReference type="ARBA" id="ARBA00022448"/>
    </source>
</evidence>
<evidence type="ECO:0000256" key="3">
    <source>
        <dbReference type="ARBA" id="ARBA00022927"/>
    </source>
</evidence>
<comment type="similarity">
    <text evidence="1">Belongs to the VPS25 family.</text>
</comment>
<dbReference type="OrthoDB" id="245150at2759"/>
<name>G8BTB6_TETPH</name>
<protein>
    <recommendedName>
        <fullName evidence="6">Vacuolar protein-sorting-associated protein 25</fullName>
    </recommendedName>
</protein>
<dbReference type="KEGG" id="tpf:TPHA_0E00480"/>
<dbReference type="GO" id="GO:0043328">
    <property type="term" value="P:protein transport to vacuole involved in ubiquitin-dependent protein catabolic process via the multivesicular body sorting pathway"/>
    <property type="evidence" value="ECO:0007669"/>
    <property type="project" value="TreeGrafter"/>
</dbReference>
<dbReference type="SUPFAM" id="SSF46785">
    <property type="entry name" value="Winged helix' DNA-binding domain"/>
    <property type="match status" value="2"/>
</dbReference>
<dbReference type="Proteomes" id="UP000005666">
    <property type="component" value="Chromosome 5"/>
</dbReference>
<dbReference type="EMBL" id="HE612860">
    <property type="protein sequence ID" value="CCE63144.1"/>
    <property type="molecule type" value="Genomic_DNA"/>
</dbReference>
<dbReference type="GO" id="GO:0006623">
    <property type="term" value="P:protein targeting to vacuole"/>
    <property type="evidence" value="ECO:0007669"/>
    <property type="project" value="EnsemblFungi"/>
</dbReference>
<dbReference type="Pfam" id="PF05871">
    <property type="entry name" value="ESCRT-II"/>
    <property type="match status" value="1"/>
</dbReference>
<evidence type="ECO:0000313" key="4">
    <source>
        <dbReference type="EMBL" id="CCE63144.1"/>
    </source>
</evidence>
<dbReference type="InterPro" id="IPR036390">
    <property type="entry name" value="WH_DNA-bd_sf"/>
</dbReference>
<dbReference type="GO" id="GO:0005198">
    <property type="term" value="F:structural molecule activity"/>
    <property type="evidence" value="ECO:0007669"/>
    <property type="project" value="EnsemblFungi"/>
</dbReference>
<dbReference type="InterPro" id="IPR036388">
    <property type="entry name" value="WH-like_DNA-bd_sf"/>
</dbReference>
<dbReference type="PANTHER" id="PTHR13149">
    <property type="entry name" value="VACUOLAR PROTEIN SORTING-ASSOCIATED PROTEIN VPS25"/>
    <property type="match status" value="1"/>
</dbReference>
<dbReference type="GO" id="GO:1904669">
    <property type="term" value="P:ATP export"/>
    <property type="evidence" value="ECO:0007669"/>
    <property type="project" value="EnsemblFungi"/>
</dbReference>
<dbReference type="eggNOG" id="KOG4068">
    <property type="taxonomic scope" value="Eukaryota"/>
</dbReference>
<dbReference type="PANTHER" id="PTHR13149:SF0">
    <property type="entry name" value="VACUOLAR PROTEIN-SORTING-ASSOCIATED PROTEIN 25"/>
    <property type="match status" value="1"/>
</dbReference>
<accession>G8BTB6</accession>
<evidence type="ECO:0000256" key="1">
    <source>
        <dbReference type="ARBA" id="ARBA00009674"/>
    </source>
</evidence>
<keyword evidence="2" id="KW-0813">Transport</keyword>
<dbReference type="OMA" id="TRCLIMW"/>
<evidence type="ECO:0000313" key="5">
    <source>
        <dbReference type="Proteomes" id="UP000005666"/>
    </source>
</evidence>
<dbReference type="STRING" id="1071381.G8BTB6"/>
<organism evidence="4 5">
    <name type="scientific">Tetrapisispora phaffii (strain ATCC 24235 / CBS 4417 / NBRC 1672 / NRRL Y-8282 / UCD 70-5)</name>
    <name type="common">Yeast</name>
    <name type="synonym">Fabospora phaffii</name>
    <dbReference type="NCBI Taxonomy" id="1071381"/>
    <lineage>
        <taxon>Eukaryota</taxon>
        <taxon>Fungi</taxon>
        <taxon>Dikarya</taxon>
        <taxon>Ascomycota</taxon>
        <taxon>Saccharomycotina</taxon>
        <taxon>Saccharomycetes</taxon>
        <taxon>Saccharomycetales</taxon>
        <taxon>Saccharomycetaceae</taxon>
        <taxon>Tetrapisispora</taxon>
    </lineage>
</organism>
<dbReference type="InterPro" id="IPR008570">
    <property type="entry name" value="ESCRT-II_cplx_Vps25-sub"/>
</dbReference>
<dbReference type="RefSeq" id="XP_003685578.1">
    <property type="nucleotide sequence ID" value="XM_003685530.1"/>
</dbReference>